<dbReference type="Pfam" id="PF00001">
    <property type="entry name" value="7tm_1"/>
    <property type="match status" value="1"/>
</dbReference>
<keyword evidence="13" id="KW-1185">Reference proteome</keyword>
<dbReference type="GO" id="GO:0004983">
    <property type="term" value="F:neuropeptide Y receptor activity"/>
    <property type="evidence" value="ECO:0007669"/>
    <property type="project" value="InterPro"/>
</dbReference>
<keyword evidence="8 9" id="KW-0807">Transducer</keyword>
<protein>
    <submittedName>
        <fullName evidence="12">Putative tachykinin-like peptides receptor 99D</fullName>
    </submittedName>
</protein>
<keyword evidence="3 9" id="KW-0812">Transmembrane</keyword>
<evidence type="ECO:0000256" key="7">
    <source>
        <dbReference type="ARBA" id="ARBA00023170"/>
    </source>
</evidence>
<dbReference type="Proteomes" id="UP000230750">
    <property type="component" value="Unassembled WGS sequence"/>
</dbReference>
<dbReference type="STRING" id="307972.A0A2G8JUU9"/>
<dbReference type="PRINTS" id="PR00237">
    <property type="entry name" value="GPCRRHODOPSN"/>
</dbReference>
<feature type="transmembrane region" description="Helical" evidence="10">
    <location>
        <begin position="119"/>
        <end position="137"/>
    </location>
</feature>
<dbReference type="InterPro" id="IPR017452">
    <property type="entry name" value="GPCR_Rhodpsn_7TM"/>
</dbReference>
<evidence type="ECO:0000256" key="2">
    <source>
        <dbReference type="ARBA" id="ARBA00010663"/>
    </source>
</evidence>
<organism evidence="12 13">
    <name type="scientific">Stichopus japonicus</name>
    <name type="common">Sea cucumber</name>
    <dbReference type="NCBI Taxonomy" id="307972"/>
    <lineage>
        <taxon>Eukaryota</taxon>
        <taxon>Metazoa</taxon>
        <taxon>Echinodermata</taxon>
        <taxon>Eleutherozoa</taxon>
        <taxon>Echinozoa</taxon>
        <taxon>Holothuroidea</taxon>
        <taxon>Aspidochirotacea</taxon>
        <taxon>Aspidochirotida</taxon>
        <taxon>Stichopodidae</taxon>
        <taxon>Apostichopus</taxon>
    </lineage>
</organism>
<evidence type="ECO:0000313" key="13">
    <source>
        <dbReference type="Proteomes" id="UP000230750"/>
    </source>
</evidence>
<evidence type="ECO:0000256" key="3">
    <source>
        <dbReference type="ARBA" id="ARBA00022692"/>
    </source>
</evidence>
<dbReference type="SUPFAM" id="SSF81321">
    <property type="entry name" value="Family A G protein-coupled receptor-like"/>
    <property type="match status" value="1"/>
</dbReference>
<dbReference type="AlphaFoldDB" id="A0A2G8JUU9"/>
<name>A0A2G8JUU9_STIJA</name>
<feature type="domain" description="G-protein coupled receptors family 1 profile" evidence="11">
    <location>
        <begin position="58"/>
        <end position="270"/>
    </location>
</feature>
<evidence type="ECO:0000313" key="12">
    <source>
        <dbReference type="EMBL" id="PIK39475.1"/>
    </source>
</evidence>
<evidence type="ECO:0000259" key="11">
    <source>
        <dbReference type="PROSITE" id="PS50262"/>
    </source>
</evidence>
<feature type="transmembrane region" description="Helical" evidence="10">
    <location>
        <begin position="203"/>
        <end position="225"/>
    </location>
</feature>
<proteinExistence type="inferred from homology"/>
<dbReference type="InterPro" id="IPR000611">
    <property type="entry name" value="NPY_rcpt"/>
</dbReference>
<dbReference type="EMBL" id="MRZV01001235">
    <property type="protein sequence ID" value="PIK39475.1"/>
    <property type="molecule type" value="Genomic_DNA"/>
</dbReference>
<keyword evidence="4 10" id="KW-1133">Transmembrane helix</keyword>
<keyword evidence="5 9" id="KW-0297">G-protein coupled receptor</keyword>
<comment type="subcellular location">
    <subcellularLocation>
        <location evidence="1">Membrane</location>
        <topology evidence="1">Multi-pass membrane protein</topology>
    </subcellularLocation>
</comment>
<feature type="transmembrane region" description="Helical" evidence="10">
    <location>
        <begin position="38"/>
        <end position="67"/>
    </location>
</feature>
<dbReference type="Gene3D" id="1.20.1070.10">
    <property type="entry name" value="Rhodopsin 7-helix transmembrane proteins"/>
    <property type="match status" value="1"/>
</dbReference>
<comment type="caution">
    <text evidence="12">The sequence shown here is derived from an EMBL/GenBank/DDBJ whole genome shotgun (WGS) entry which is preliminary data.</text>
</comment>
<dbReference type="PROSITE" id="PS50262">
    <property type="entry name" value="G_PROTEIN_RECEP_F1_2"/>
    <property type="match status" value="1"/>
</dbReference>
<evidence type="ECO:0000256" key="1">
    <source>
        <dbReference type="ARBA" id="ARBA00004141"/>
    </source>
</evidence>
<dbReference type="PANTHER" id="PTHR24235">
    <property type="entry name" value="NEUROPEPTIDE Y RECEPTOR"/>
    <property type="match status" value="1"/>
</dbReference>
<dbReference type="PROSITE" id="PS00237">
    <property type="entry name" value="G_PROTEIN_RECEP_F1_1"/>
    <property type="match status" value="1"/>
</dbReference>
<dbReference type="PANTHER" id="PTHR24235:SF29">
    <property type="entry name" value="GH23382P"/>
    <property type="match status" value="1"/>
</dbReference>
<dbReference type="GO" id="GO:0043005">
    <property type="term" value="C:neuron projection"/>
    <property type="evidence" value="ECO:0007669"/>
    <property type="project" value="TreeGrafter"/>
</dbReference>
<keyword evidence="6 10" id="KW-0472">Membrane</keyword>
<sequence length="270" mass="30772">MTEVYSFATGATLEFIINMTTPSYTTAYGYPQFYEEPLWLQIILALLFAVITVLGVGGNAIVIYIVLWNRRMRTPTNYFIVNLAVSDLLAALMCINFTYYSTMYLSWPFGRFMCKLVQFIQNVSISVSIFTLVVISLDRYSVILYPLRPKLGKTKALIIVFTIWICSCAFALPVAIFTDLNFYDDLGLPPVCTEGGNWKSDKLYSFCAIAVQYVIPLLILAVCYGRIGLVMWSRKTPGEKEEKRDKKLTESKLKVKIQNHFSLDVHRCTD</sequence>
<dbReference type="GO" id="GO:0042923">
    <property type="term" value="F:neuropeptide binding"/>
    <property type="evidence" value="ECO:0007669"/>
    <property type="project" value="TreeGrafter"/>
</dbReference>
<evidence type="ECO:0000256" key="4">
    <source>
        <dbReference type="ARBA" id="ARBA00022989"/>
    </source>
</evidence>
<evidence type="ECO:0000256" key="9">
    <source>
        <dbReference type="RuleBase" id="RU000688"/>
    </source>
</evidence>
<dbReference type="PRINTS" id="PR01012">
    <property type="entry name" value="NRPEPTIDEYR"/>
</dbReference>
<gene>
    <name evidence="12" type="ORF">BSL78_23682</name>
</gene>
<comment type="similarity">
    <text evidence="2 9">Belongs to the G-protein coupled receptor 1 family.</text>
</comment>
<accession>A0A2G8JUU9</accession>
<dbReference type="OrthoDB" id="10053194at2759"/>
<evidence type="ECO:0000256" key="5">
    <source>
        <dbReference type="ARBA" id="ARBA00023040"/>
    </source>
</evidence>
<evidence type="ECO:0000256" key="6">
    <source>
        <dbReference type="ARBA" id="ARBA00023136"/>
    </source>
</evidence>
<reference evidence="12 13" key="1">
    <citation type="journal article" date="2017" name="PLoS Biol.">
        <title>The sea cucumber genome provides insights into morphological evolution and visceral regeneration.</title>
        <authorList>
            <person name="Zhang X."/>
            <person name="Sun L."/>
            <person name="Yuan J."/>
            <person name="Sun Y."/>
            <person name="Gao Y."/>
            <person name="Zhang L."/>
            <person name="Li S."/>
            <person name="Dai H."/>
            <person name="Hamel J.F."/>
            <person name="Liu C."/>
            <person name="Yu Y."/>
            <person name="Liu S."/>
            <person name="Lin W."/>
            <person name="Guo K."/>
            <person name="Jin S."/>
            <person name="Xu P."/>
            <person name="Storey K.B."/>
            <person name="Huan P."/>
            <person name="Zhang T."/>
            <person name="Zhou Y."/>
            <person name="Zhang J."/>
            <person name="Lin C."/>
            <person name="Li X."/>
            <person name="Xing L."/>
            <person name="Huo D."/>
            <person name="Sun M."/>
            <person name="Wang L."/>
            <person name="Mercier A."/>
            <person name="Li F."/>
            <person name="Yang H."/>
            <person name="Xiang J."/>
        </authorList>
    </citation>
    <scope>NUCLEOTIDE SEQUENCE [LARGE SCALE GENOMIC DNA]</scope>
    <source>
        <strain evidence="12">Shaxun</strain>
        <tissue evidence="12">Muscle</tissue>
    </source>
</reference>
<keyword evidence="7 9" id="KW-0675">Receptor</keyword>
<dbReference type="GO" id="GO:0005886">
    <property type="term" value="C:plasma membrane"/>
    <property type="evidence" value="ECO:0007669"/>
    <property type="project" value="TreeGrafter"/>
</dbReference>
<evidence type="ECO:0000256" key="10">
    <source>
        <dbReference type="SAM" id="Phobius"/>
    </source>
</evidence>
<feature type="transmembrane region" description="Helical" evidence="10">
    <location>
        <begin position="157"/>
        <end position="183"/>
    </location>
</feature>
<dbReference type="InterPro" id="IPR000276">
    <property type="entry name" value="GPCR_Rhodpsn"/>
</dbReference>
<evidence type="ECO:0000256" key="8">
    <source>
        <dbReference type="ARBA" id="ARBA00023224"/>
    </source>
</evidence>
<feature type="transmembrane region" description="Helical" evidence="10">
    <location>
        <begin position="79"/>
        <end position="99"/>
    </location>
</feature>